<evidence type="ECO:0000313" key="3">
    <source>
        <dbReference type="Proteomes" id="UP000076023"/>
    </source>
</evidence>
<dbReference type="PANTHER" id="PTHR22572">
    <property type="entry name" value="SUGAR-1-PHOSPHATE GUANYL TRANSFERASE"/>
    <property type="match status" value="1"/>
</dbReference>
<dbReference type="OrthoDB" id="9801899at2"/>
<proteinExistence type="predicted"/>
<keyword evidence="2" id="KW-0808">Transferase</keyword>
<sequence length="323" mass="34692">MGISTAFVLGAGLGTRLRPLTEDRPKPLVPIFHKPLVTFAFDHLRAFGVSRFIVNTHHRAEAYSTLLGESGGAAEYAGCRVAFRHEPVLLDTGGGIKNIQDLVGDEPFLVFNGDVLADLAIDRLIASHIRSGNIATIGLRSHGGPLHVQWNPDTGLMADVRNQLGLGANLPSFLFTGVYVLSPAIFDHIPAGEITSIIPILLGLIRAGTPIGGVILDEGTWFDLGTRESYLECHRRIAAGDLALTYPLDRPWPEPIHPSVRLPVDVTLKGFVAIGEGAKVGAGAELHDTVLWEGAEIAPGARLESCIVRDHRHAGGDRRNADF</sequence>
<dbReference type="CDD" id="cd06422">
    <property type="entry name" value="NTP_transferase_like_1"/>
    <property type="match status" value="1"/>
</dbReference>
<dbReference type="GO" id="GO:0016779">
    <property type="term" value="F:nucleotidyltransferase activity"/>
    <property type="evidence" value="ECO:0007669"/>
    <property type="project" value="UniProtKB-KW"/>
</dbReference>
<dbReference type="Gene3D" id="3.90.550.10">
    <property type="entry name" value="Spore Coat Polysaccharide Biosynthesis Protein SpsA, Chain A"/>
    <property type="match status" value="1"/>
</dbReference>
<dbReference type="SUPFAM" id="SSF53448">
    <property type="entry name" value="Nucleotide-diphospho-sugar transferases"/>
    <property type="match status" value="1"/>
</dbReference>
<name>A0A146GAK2_TERSA</name>
<dbReference type="EMBL" id="BDCO01000002">
    <property type="protein sequence ID" value="GAT34283.1"/>
    <property type="molecule type" value="Genomic_DNA"/>
</dbReference>
<dbReference type="InterPro" id="IPR011004">
    <property type="entry name" value="Trimer_LpxA-like_sf"/>
</dbReference>
<dbReference type="Pfam" id="PF00483">
    <property type="entry name" value="NTP_transferase"/>
    <property type="match status" value="1"/>
</dbReference>
<dbReference type="Gene3D" id="2.160.10.10">
    <property type="entry name" value="Hexapeptide repeat proteins"/>
    <property type="match status" value="1"/>
</dbReference>
<gene>
    <name evidence="2" type="ORF">TSACC_22708</name>
</gene>
<keyword evidence="2" id="KW-0548">Nucleotidyltransferase</keyword>
<dbReference type="SUPFAM" id="SSF51161">
    <property type="entry name" value="Trimeric LpxA-like enzymes"/>
    <property type="match status" value="1"/>
</dbReference>
<reference evidence="3" key="1">
    <citation type="journal article" date="2017" name="Genome Announc.">
        <title>Draft Genome Sequence of Terrimicrobium sacchariphilum NM-5T, a Facultative Anaerobic Soil Bacterium of the Class Spartobacteria.</title>
        <authorList>
            <person name="Qiu Y.L."/>
            <person name="Tourlousse D.M."/>
            <person name="Matsuura N."/>
            <person name="Ohashi A."/>
            <person name="Sekiguchi Y."/>
        </authorList>
    </citation>
    <scope>NUCLEOTIDE SEQUENCE [LARGE SCALE GENOMIC DNA]</scope>
    <source>
        <strain evidence="3">NM-5</strain>
    </source>
</reference>
<dbReference type="InterPro" id="IPR050486">
    <property type="entry name" value="Mannose-1P_guanyltransferase"/>
</dbReference>
<organism evidence="2 3">
    <name type="scientific">Terrimicrobium sacchariphilum</name>
    <dbReference type="NCBI Taxonomy" id="690879"/>
    <lineage>
        <taxon>Bacteria</taxon>
        <taxon>Pseudomonadati</taxon>
        <taxon>Verrucomicrobiota</taxon>
        <taxon>Terrimicrobiia</taxon>
        <taxon>Terrimicrobiales</taxon>
        <taxon>Terrimicrobiaceae</taxon>
        <taxon>Terrimicrobium</taxon>
    </lineage>
</organism>
<dbReference type="AlphaFoldDB" id="A0A146GAK2"/>
<dbReference type="InterPro" id="IPR005835">
    <property type="entry name" value="NTP_transferase_dom"/>
</dbReference>
<dbReference type="InterPro" id="IPR029044">
    <property type="entry name" value="Nucleotide-diphossugar_trans"/>
</dbReference>
<evidence type="ECO:0000313" key="2">
    <source>
        <dbReference type="EMBL" id="GAT34283.1"/>
    </source>
</evidence>
<dbReference type="STRING" id="690879.TSACC_22708"/>
<protein>
    <submittedName>
        <fullName evidence="2">Mannose-1-phosphate guanylyltransferase</fullName>
    </submittedName>
</protein>
<evidence type="ECO:0000259" key="1">
    <source>
        <dbReference type="Pfam" id="PF00483"/>
    </source>
</evidence>
<dbReference type="Proteomes" id="UP000076023">
    <property type="component" value="Unassembled WGS sequence"/>
</dbReference>
<comment type="caution">
    <text evidence="2">The sequence shown here is derived from an EMBL/GenBank/DDBJ whole genome shotgun (WGS) entry which is preliminary data.</text>
</comment>
<dbReference type="InParanoid" id="A0A146GAK2"/>
<feature type="domain" description="Nucleotidyl transferase" evidence="1">
    <location>
        <begin position="6"/>
        <end position="140"/>
    </location>
</feature>
<accession>A0A146GAK2</accession>
<dbReference type="RefSeq" id="WP_075079927.1">
    <property type="nucleotide sequence ID" value="NZ_BDCO01000002.1"/>
</dbReference>
<keyword evidence="3" id="KW-1185">Reference proteome</keyword>